<keyword evidence="1" id="KW-0732">Signal</keyword>
<feature type="signal peptide" evidence="1">
    <location>
        <begin position="1"/>
        <end position="19"/>
    </location>
</feature>
<dbReference type="RefSeq" id="XP_022474003.1">
    <property type="nucleotide sequence ID" value="XM_022619449.1"/>
</dbReference>
<dbReference type="Proteomes" id="UP000176998">
    <property type="component" value="Unassembled WGS sequence"/>
</dbReference>
<evidence type="ECO:0000313" key="2">
    <source>
        <dbReference type="EMBL" id="OHE96847.1"/>
    </source>
</evidence>
<proteinExistence type="predicted"/>
<evidence type="ECO:0000313" key="3">
    <source>
        <dbReference type="Proteomes" id="UP000176998"/>
    </source>
</evidence>
<evidence type="ECO:0008006" key="4">
    <source>
        <dbReference type="Google" id="ProtNLM"/>
    </source>
</evidence>
<dbReference type="OrthoDB" id="5299321at2759"/>
<comment type="caution">
    <text evidence="2">The sequence shown here is derived from an EMBL/GenBank/DDBJ whole genome shotgun (WGS) entry which is preliminary data.</text>
</comment>
<reference evidence="2 3" key="1">
    <citation type="submission" date="2016-09" db="EMBL/GenBank/DDBJ databases">
        <authorList>
            <person name="Capua I."/>
            <person name="De Benedictis P."/>
            <person name="Joannis T."/>
            <person name="Lombin L.H."/>
            <person name="Cattoli G."/>
        </authorList>
    </citation>
    <scope>NUCLEOTIDE SEQUENCE [LARGE SCALE GENOMIC DNA]</scope>
    <source>
        <strain evidence="2 3">IMI 309357</strain>
    </source>
</reference>
<keyword evidence="3" id="KW-1185">Reference proteome</keyword>
<feature type="chain" id="PRO_5009602496" description="Jacalin-type lectin domain-containing protein" evidence="1">
    <location>
        <begin position="20"/>
        <end position="409"/>
    </location>
</feature>
<dbReference type="AlphaFoldDB" id="A0A1G4B608"/>
<accession>A0A1G4B608</accession>
<gene>
    <name evidence="2" type="ORF">CORC01_07814</name>
</gene>
<protein>
    <recommendedName>
        <fullName evidence="4">Jacalin-type lectin domain-containing protein</fullName>
    </recommendedName>
</protein>
<name>A0A1G4B608_9PEZI</name>
<dbReference type="SUPFAM" id="SSF56973">
    <property type="entry name" value="Aerolisin/ETX pore-forming domain"/>
    <property type="match status" value="1"/>
</dbReference>
<organism evidence="2 3">
    <name type="scientific">Colletotrichum orchidophilum</name>
    <dbReference type="NCBI Taxonomy" id="1209926"/>
    <lineage>
        <taxon>Eukaryota</taxon>
        <taxon>Fungi</taxon>
        <taxon>Dikarya</taxon>
        <taxon>Ascomycota</taxon>
        <taxon>Pezizomycotina</taxon>
        <taxon>Sordariomycetes</taxon>
        <taxon>Hypocreomycetidae</taxon>
        <taxon>Glomerellales</taxon>
        <taxon>Glomerellaceae</taxon>
        <taxon>Colletotrichum</taxon>
    </lineage>
</organism>
<sequence length="409" mass="44923">MTFNTLLFKHLLTILASLATINPNIIDHGHFDFGGIDRLNESLTKSIRPTLDLREQRGEVLQIGDDADALFLRDLPALNNTTTTTIRPTLTPEPNRIKRQDAASSTILNSLTVAASDAFVSIDIQFFTSSTNMRAINTTSSGNTNSITSELEVWPDADVFKFENGDHIKEFLVLENRGSIHGFNFTTASGTTYSATGQVLRDPPRMQKGPVGSGILGRMRVQYCNIGQIGHLGFDLLDELQSVSVSNIAHSGFTDNIISSGPGQTMGIGSKIVDNRKYTAEQIVTVVKMHDVTKSYTNSVANQWNVEGRVTVEAEAGIPLIGKTQVTTEFSWQVQKTITEEDTEGETLTKSATINLKCPPKNYCVGSSFFTIFKMDVEVEATFRAKTKSGKDFFWKQKGKYEGADSIAL</sequence>
<dbReference type="GeneID" id="34560959"/>
<evidence type="ECO:0000256" key="1">
    <source>
        <dbReference type="SAM" id="SignalP"/>
    </source>
</evidence>
<dbReference type="Gene3D" id="2.170.15.10">
    <property type="entry name" value="Proaerolysin, chain A, domain 3"/>
    <property type="match status" value="1"/>
</dbReference>
<dbReference type="EMBL" id="MJBS01000064">
    <property type="protein sequence ID" value="OHE96847.1"/>
    <property type="molecule type" value="Genomic_DNA"/>
</dbReference>